<dbReference type="InterPro" id="IPR009057">
    <property type="entry name" value="Homeodomain-like_sf"/>
</dbReference>
<evidence type="ECO:0000259" key="5">
    <source>
        <dbReference type="PROSITE" id="PS50977"/>
    </source>
</evidence>
<dbReference type="GO" id="GO:0003700">
    <property type="term" value="F:DNA-binding transcription factor activity"/>
    <property type="evidence" value="ECO:0007669"/>
    <property type="project" value="TreeGrafter"/>
</dbReference>
<evidence type="ECO:0000256" key="1">
    <source>
        <dbReference type="ARBA" id="ARBA00023015"/>
    </source>
</evidence>
<evidence type="ECO:0000313" key="7">
    <source>
        <dbReference type="Proteomes" id="UP000220133"/>
    </source>
</evidence>
<evidence type="ECO:0000256" key="4">
    <source>
        <dbReference type="PROSITE-ProRule" id="PRU00335"/>
    </source>
</evidence>
<dbReference type="SUPFAM" id="SSF46689">
    <property type="entry name" value="Homeodomain-like"/>
    <property type="match status" value="1"/>
</dbReference>
<evidence type="ECO:0000313" key="6">
    <source>
        <dbReference type="EMBL" id="ATL49365.1"/>
    </source>
</evidence>
<keyword evidence="1" id="KW-0805">Transcription regulation</keyword>
<keyword evidence="3" id="KW-0804">Transcription</keyword>
<dbReference type="PROSITE" id="PS50977">
    <property type="entry name" value="HTH_TETR_2"/>
    <property type="match status" value="1"/>
</dbReference>
<organism evidence="6 7">
    <name type="scientific">Chitinophaga caeni</name>
    <dbReference type="NCBI Taxonomy" id="2029983"/>
    <lineage>
        <taxon>Bacteria</taxon>
        <taxon>Pseudomonadati</taxon>
        <taxon>Bacteroidota</taxon>
        <taxon>Chitinophagia</taxon>
        <taxon>Chitinophagales</taxon>
        <taxon>Chitinophagaceae</taxon>
        <taxon>Chitinophaga</taxon>
    </lineage>
</organism>
<keyword evidence="7" id="KW-1185">Reference proteome</keyword>
<sequence length="198" mass="23130">MTTDRKKIQILLAAQQLFQERGLDEVTMEDVAKAAGKGKSTLYYYFRSKEEIFNAVFEMEMSEIILETIRQVNQQKGFLQKIQTFALVKFEMIKKRRSLYTAMESGMDAATLSRYTQMKKDVHKKYLQKEKVVMQQLLVEAIQNREIRDLDDAGLEESIYIFLAALRGMNREVFLHGENSDAYRMIPAFCSLYYRGLS</sequence>
<dbReference type="AlphaFoldDB" id="A0A291QZK9"/>
<dbReference type="Pfam" id="PF00440">
    <property type="entry name" value="TetR_N"/>
    <property type="match status" value="1"/>
</dbReference>
<dbReference type="Gene3D" id="1.10.10.60">
    <property type="entry name" value="Homeodomain-like"/>
    <property type="match status" value="1"/>
</dbReference>
<protein>
    <submittedName>
        <fullName evidence="6">TetR family transcriptional regulator</fullName>
    </submittedName>
</protein>
<dbReference type="FunFam" id="1.10.10.60:FF:000141">
    <property type="entry name" value="TetR family transcriptional regulator"/>
    <property type="match status" value="1"/>
</dbReference>
<dbReference type="InterPro" id="IPR001647">
    <property type="entry name" value="HTH_TetR"/>
</dbReference>
<reference evidence="6 7" key="1">
    <citation type="submission" date="2017-10" db="EMBL/GenBank/DDBJ databases">
        <title>Paenichitinophaga pekingensis gen. nov., sp. nov., isolated from activated sludge.</title>
        <authorList>
            <person name="Jin D."/>
            <person name="Kong X."/>
            <person name="Deng Y."/>
            <person name="Bai Z."/>
        </authorList>
    </citation>
    <scope>NUCLEOTIDE SEQUENCE [LARGE SCALE GENOMIC DNA]</scope>
    <source>
        <strain evidence="6 7">13</strain>
    </source>
</reference>
<dbReference type="GO" id="GO:0000976">
    <property type="term" value="F:transcription cis-regulatory region binding"/>
    <property type="evidence" value="ECO:0007669"/>
    <property type="project" value="TreeGrafter"/>
</dbReference>
<name>A0A291QZK9_9BACT</name>
<dbReference type="Gene3D" id="1.10.357.10">
    <property type="entry name" value="Tetracycline Repressor, domain 2"/>
    <property type="match status" value="1"/>
</dbReference>
<dbReference type="PRINTS" id="PR00455">
    <property type="entry name" value="HTHTETR"/>
</dbReference>
<keyword evidence="2 4" id="KW-0238">DNA-binding</keyword>
<dbReference type="InterPro" id="IPR050109">
    <property type="entry name" value="HTH-type_TetR-like_transc_reg"/>
</dbReference>
<proteinExistence type="predicted"/>
<dbReference type="PANTHER" id="PTHR30055">
    <property type="entry name" value="HTH-TYPE TRANSCRIPTIONAL REGULATOR RUTR"/>
    <property type="match status" value="1"/>
</dbReference>
<dbReference type="EMBL" id="CP023777">
    <property type="protein sequence ID" value="ATL49365.1"/>
    <property type="molecule type" value="Genomic_DNA"/>
</dbReference>
<dbReference type="Proteomes" id="UP000220133">
    <property type="component" value="Chromosome"/>
</dbReference>
<feature type="DNA-binding region" description="H-T-H motif" evidence="4">
    <location>
        <begin position="27"/>
        <end position="46"/>
    </location>
</feature>
<dbReference type="PANTHER" id="PTHR30055:SF234">
    <property type="entry name" value="HTH-TYPE TRANSCRIPTIONAL REGULATOR BETI"/>
    <property type="match status" value="1"/>
</dbReference>
<accession>A0A291QZK9</accession>
<gene>
    <name evidence="6" type="ORF">COR50_20495</name>
</gene>
<evidence type="ECO:0000256" key="2">
    <source>
        <dbReference type="ARBA" id="ARBA00023125"/>
    </source>
</evidence>
<feature type="domain" description="HTH tetR-type" evidence="5">
    <location>
        <begin position="4"/>
        <end position="64"/>
    </location>
</feature>
<evidence type="ECO:0000256" key="3">
    <source>
        <dbReference type="ARBA" id="ARBA00023163"/>
    </source>
</evidence>
<dbReference type="KEGG" id="cbae:COR50_20495"/>
<dbReference type="RefSeq" id="WP_098195733.1">
    <property type="nucleotide sequence ID" value="NZ_CP023777.1"/>
</dbReference>
<dbReference type="OrthoDB" id="9789566at2"/>